<proteinExistence type="inferred from homology"/>
<evidence type="ECO:0000256" key="7">
    <source>
        <dbReference type="ARBA" id="ARBA00041133"/>
    </source>
</evidence>
<dbReference type="InterPro" id="IPR003439">
    <property type="entry name" value="ABC_transporter-like_ATP-bd"/>
</dbReference>
<dbReference type="InterPro" id="IPR003593">
    <property type="entry name" value="AAA+_ATPase"/>
</dbReference>
<organism evidence="10">
    <name type="scientific">Fervidicoccus fontis</name>
    <dbReference type="NCBI Taxonomy" id="683846"/>
    <lineage>
        <taxon>Archaea</taxon>
        <taxon>Thermoproteota</taxon>
        <taxon>Thermoprotei</taxon>
        <taxon>Fervidicoccales</taxon>
        <taxon>Fervidicoccaceae</taxon>
        <taxon>Fervidicoccus</taxon>
    </lineage>
</organism>
<dbReference type="SMART" id="SM00382">
    <property type="entry name" value="AAA"/>
    <property type="match status" value="1"/>
</dbReference>
<sequence length="359" mass="40244">MPELFLENVNKRYGKVHAVKNVNIKVEDGKIMSLLGPSGCGKTTTLRIIAGLTSPDEGRIILGGKDITNLPPEKRNMGMVFQNYAVWPHMTVYENVAFPLRGRRLSDIEIDKRVKEALELVKMYELRDRYPHQLSGGQQQRVALARAIAVYPEVILLDEPLSNLDARLREEMRVEIRELQKKLKFTAVYVTHDQIEAFTISDKIAVMSEGKIIQVGAPKELYYNPANEFVANFLGKVNIMDGEVVSIDDSCMLVVRTYIGNIKASPKKGCREDLVGSKVFIGIRPMSFTLLNGNNLRIEENIINGTILSSMFLGELFEYKIELEGGKVITAQSTEEFKEGNSVKVHINPDKVLILASSS</sequence>
<dbReference type="FunFam" id="3.40.50.300:FF:000042">
    <property type="entry name" value="Maltose/maltodextrin ABC transporter, ATP-binding protein"/>
    <property type="match status" value="1"/>
</dbReference>
<evidence type="ECO:0000256" key="8">
    <source>
        <dbReference type="ARBA" id="ARBA00047936"/>
    </source>
</evidence>
<feature type="domain" description="ABC transporter" evidence="9">
    <location>
        <begin position="4"/>
        <end position="234"/>
    </location>
</feature>
<dbReference type="InterPro" id="IPR013611">
    <property type="entry name" value="Transp-assoc_OB_typ2"/>
</dbReference>
<evidence type="ECO:0000256" key="1">
    <source>
        <dbReference type="ARBA" id="ARBA00022448"/>
    </source>
</evidence>
<dbReference type="InterPro" id="IPR017871">
    <property type="entry name" value="ABC_transporter-like_CS"/>
</dbReference>
<dbReference type="InterPro" id="IPR027417">
    <property type="entry name" value="P-loop_NTPase"/>
</dbReference>
<evidence type="ECO:0000256" key="2">
    <source>
        <dbReference type="ARBA" id="ARBA00022741"/>
    </source>
</evidence>
<reference evidence="10" key="1">
    <citation type="journal article" date="2020" name="mSystems">
        <title>Genome- and Community-Level Interaction Insights into Carbon Utilization and Element Cycling Functions of Hydrothermarchaeota in Hydrothermal Sediment.</title>
        <authorList>
            <person name="Zhou Z."/>
            <person name="Liu Y."/>
            <person name="Xu W."/>
            <person name="Pan J."/>
            <person name="Luo Z.H."/>
            <person name="Li M."/>
        </authorList>
    </citation>
    <scope>NUCLEOTIDE SEQUENCE [LARGE SCALE GENOMIC DNA]</scope>
    <source>
        <strain evidence="10">SpSt-885</strain>
    </source>
</reference>
<dbReference type="SUPFAM" id="SSF52540">
    <property type="entry name" value="P-loop containing nucleoside triphosphate hydrolases"/>
    <property type="match status" value="1"/>
</dbReference>
<comment type="subunit">
    <text evidence="5">The complex is composed of two ATP-binding proteins (WtpC), two transmembrane proteins (WtpB) and a solute-binding protein (WtpA).</text>
</comment>
<dbReference type="InterPro" id="IPR050093">
    <property type="entry name" value="ABC_SmlMolc_Importer"/>
</dbReference>
<dbReference type="AlphaFoldDB" id="A0A7J3SMC5"/>
<protein>
    <recommendedName>
        <fullName evidence="7">Molybdate/tungstate import ATP-binding protein WtpC</fullName>
        <ecNumber evidence="6">7.3.2.6</ecNumber>
    </recommendedName>
</protein>
<dbReference type="GO" id="GO:1901238">
    <property type="term" value="F:ABC-type tungstate transporter activity"/>
    <property type="evidence" value="ECO:0007669"/>
    <property type="project" value="UniProtKB-EC"/>
</dbReference>
<evidence type="ECO:0000256" key="5">
    <source>
        <dbReference type="ARBA" id="ARBA00038781"/>
    </source>
</evidence>
<dbReference type="SUPFAM" id="SSF50331">
    <property type="entry name" value="MOP-like"/>
    <property type="match status" value="1"/>
</dbReference>
<keyword evidence="2" id="KW-0547">Nucleotide-binding</keyword>
<evidence type="ECO:0000313" key="10">
    <source>
        <dbReference type="EMBL" id="HGZ60771.1"/>
    </source>
</evidence>
<name>A0A7J3SMC5_9CREN</name>
<dbReference type="PROSITE" id="PS00211">
    <property type="entry name" value="ABC_TRANSPORTER_1"/>
    <property type="match status" value="1"/>
</dbReference>
<dbReference type="GO" id="GO:0016887">
    <property type="term" value="F:ATP hydrolysis activity"/>
    <property type="evidence" value="ECO:0007669"/>
    <property type="project" value="InterPro"/>
</dbReference>
<dbReference type="Gene3D" id="3.40.50.300">
    <property type="entry name" value="P-loop containing nucleotide triphosphate hydrolases"/>
    <property type="match status" value="1"/>
</dbReference>
<dbReference type="PANTHER" id="PTHR42781">
    <property type="entry name" value="SPERMIDINE/PUTRESCINE IMPORT ATP-BINDING PROTEIN POTA"/>
    <property type="match status" value="1"/>
</dbReference>
<comment type="catalytic activity">
    <reaction evidence="8">
        <text>tungstate(in) + ATP + H2O = tungstate(out) + ADP + phosphate + H(+)</text>
        <dbReference type="Rhea" id="RHEA:35027"/>
        <dbReference type="ChEBI" id="CHEBI:15377"/>
        <dbReference type="ChEBI" id="CHEBI:15378"/>
        <dbReference type="ChEBI" id="CHEBI:30616"/>
        <dbReference type="ChEBI" id="CHEBI:43474"/>
        <dbReference type="ChEBI" id="CHEBI:46502"/>
        <dbReference type="ChEBI" id="CHEBI:456216"/>
        <dbReference type="EC" id="7.3.2.6"/>
    </reaction>
</comment>
<dbReference type="GO" id="GO:0005524">
    <property type="term" value="F:ATP binding"/>
    <property type="evidence" value="ECO:0007669"/>
    <property type="project" value="UniProtKB-KW"/>
</dbReference>
<dbReference type="EMBL" id="DTLS01000176">
    <property type="protein sequence ID" value="HGZ60771.1"/>
    <property type="molecule type" value="Genomic_DNA"/>
</dbReference>
<dbReference type="Pfam" id="PF08402">
    <property type="entry name" value="TOBE_2"/>
    <property type="match status" value="1"/>
</dbReference>
<dbReference type="Pfam" id="PF00005">
    <property type="entry name" value="ABC_tran"/>
    <property type="match status" value="1"/>
</dbReference>
<comment type="similarity">
    <text evidence="4">Belongs to the ABC transporter superfamily. Sulfate/tungstate importer (TC 3.A.1.6) family.</text>
</comment>
<dbReference type="InterPro" id="IPR008995">
    <property type="entry name" value="Mo/tungstate-bd_C_term_dom"/>
</dbReference>
<dbReference type="EC" id="7.3.2.6" evidence="6"/>
<dbReference type="PANTHER" id="PTHR42781:SF4">
    <property type="entry name" value="SPERMIDINE_PUTRESCINE IMPORT ATP-BINDING PROTEIN POTA"/>
    <property type="match status" value="1"/>
</dbReference>
<evidence type="ECO:0000256" key="6">
    <source>
        <dbReference type="ARBA" id="ARBA00039025"/>
    </source>
</evidence>
<dbReference type="Gene3D" id="2.40.50.100">
    <property type="match status" value="1"/>
</dbReference>
<evidence type="ECO:0000256" key="3">
    <source>
        <dbReference type="ARBA" id="ARBA00022840"/>
    </source>
</evidence>
<keyword evidence="3 10" id="KW-0067">ATP-binding</keyword>
<evidence type="ECO:0000259" key="9">
    <source>
        <dbReference type="PROSITE" id="PS50893"/>
    </source>
</evidence>
<dbReference type="GO" id="GO:0043190">
    <property type="term" value="C:ATP-binding cassette (ABC) transporter complex"/>
    <property type="evidence" value="ECO:0007669"/>
    <property type="project" value="InterPro"/>
</dbReference>
<keyword evidence="1" id="KW-0813">Transport</keyword>
<accession>A0A7J3SMC5</accession>
<comment type="caution">
    <text evidence="10">The sequence shown here is derived from an EMBL/GenBank/DDBJ whole genome shotgun (WGS) entry which is preliminary data.</text>
</comment>
<dbReference type="PROSITE" id="PS50893">
    <property type="entry name" value="ABC_TRANSPORTER_2"/>
    <property type="match status" value="1"/>
</dbReference>
<gene>
    <name evidence="10" type="ORF">ENW83_06215</name>
</gene>
<evidence type="ECO:0000256" key="4">
    <source>
        <dbReference type="ARBA" id="ARBA00038307"/>
    </source>
</evidence>